<organism evidence="4">
    <name type="scientific">Siphoviridae sp. ctdHi7</name>
    <dbReference type="NCBI Taxonomy" id="2825577"/>
    <lineage>
        <taxon>Viruses</taxon>
        <taxon>Duplodnaviria</taxon>
        <taxon>Heunggongvirae</taxon>
        <taxon>Uroviricota</taxon>
        <taxon>Caudoviricetes</taxon>
    </lineage>
</organism>
<dbReference type="InterPro" id="IPR036162">
    <property type="entry name" value="Resolvase-like_N_sf"/>
</dbReference>
<dbReference type="PROSITE" id="PS51737">
    <property type="entry name" value="RECOMBINASE_DNA_BIND"/>
    <property type="match status" value="1"/>
</dbReference>
<name>A0A8S5U1V0_9CAUD</name>
<dbReference type="GO" id="GO:0003677">
    <property type="term" value="F:DNA binding"/>
    <property type="evidence" value="ECO:0007669"/>
    <property type="project" value="InterPro"/>
</dbReference>
<dbReference type="InterPro" id="IPR050639">
    <property type="entry name" value="SSR_resolvase"/>
</dbReference>
<dbReference type="Pfam" id="PF07508">
    <property type="entry name" value="Recombinase"/>
    <property type="match status" value="1"/>
</dbReference>
<feature type="coiled-coil region" evidence="1">
    <location>
        <begin position="394"/>
        <end position="421"/>
    </location>
</feature>
<dbReference type="InterPro" id="IPR011109">
    <property type="entry name" value="DNA_bind_recombinase_dom"/>
</dbReference>
<evidence type="ECO:0000256" key="1">
    <source>
        <dbReference type="SAM" id="Coils"/>
    </source>
</evidence>
<dbReference type="Gene3D" id="3.40.50.1390">
    <property type="entry name" value="Resolvase, N-terminal catalytic domain"/>
    <property type="match status" value="1"/>
</dbReference>
<dbReference type="Gene3D" id="3.90.1750.20">
    <property type="entry name" value="Putative Large Serine Recombinase, Chain B, Domain 2"/>
    <property type="match status" value="1"/>
</dbReference>
<dbReference type="PANTHER" id="PTHR30461:SF23">
    <property type="entry name" value="DNA RECOMBINASE-RELATED"/>
    <property type="match status" value="1"/>
</dbReference>
<dbReference type="Pfam" id="PF00239">
    <property type="entry name" value="Resolvase"/>
    <property type="match status" value="1"/>
</dbReference>
<evidence type="ECO:0000313" key="4">
    <source>
        <dbReference type="EMBL" id="DAF88413.1"/>
    </source>
</evidence>
<dbReference type="InterPro" id="IPR006119">
    <property type="entry name" value="Resolv_N"/>
</dbReference>
<evidence type="ECO:0000259" key="2">
    <source>
        <dbReference type="PROSITE" id="PS51736"/>
    </source>
</evidence>
<feature type="domain" description="Recombinase" evidence="3">
    <location>
        <begin position="162"/>
        <end position="306"/>
    </location>
</feature>
<feature type="domain" description="Resolvase/invertase-type recombinase catalytic" evidence="2">
    <location>
        <begin position="2"/>
        <end position="154"/>
    </location>
</feature>
<dbReference type="CDD" id="cd00338">
    <property type="entry name" value="Ser_Recombinase"/>
    <property type="match status" value="1"/>
</dbReference>
<dbReference type="GO" id="GO:0000150">
    <property type="term" value="F:DNA strand exchange activity"/>
    <property type="evidence" value="ECO:0007669"/>
    <property type="project" value="InterPro"/>
</dbReference>
<keyword evidence="1" id="KW-0175">Coiled coil</keyword>
<reference evidence="4" key="1">
    <citation type="journal article" date="2021" name="Proc. Natl. Acad. Sci. U.S.A.">
        <title>A Catalog of Tens of Thousands of Viruses from Human Metagenomes Reveals Hidden Associations with Chronic Diseases.</title>
        <authorList>
            <person name="Tisza M.J."/>
            <person name="Buck C.B."/>
        </authorList>
    </citation>
    <scope>NUCLEOTIDE SEQUENCE</scope>
    <source>
        <strain evidence="4">CtdHi7</strain>
    </source>
</reference>
<protein>
    <submittedName>
        <fullName evidence="4">Integrase</fullName>
    </submittedName>
</protein>
<proteinExistence type="predicted"/>
<dbReference type="EMBL" id="BK015985">
    <property type="protein sequence ID" value="DAF88413.1"/>
    <property type="molecule type" value="Genomic_DNA"/>
</dbReference>
<dbReference type="SMART" id="SM00857">
    <property type="entry name" value="Resolvase"/>
    <property type="match status" value="1"/>
</dbReference>
<dbReference type="InterPro" id="IPR038109">
    <property type="entry name" value="DNA_bind_recomb_sf"/>
</dbReference>
<dbReference type="PROSITE" id="PS51736">
    <property type="entry name" value="RECOMBINASES_3"/>
    <property type="match status" value="1"/>
</dbReference>
<accession>A0A8S5U1V0</accession>
<dbReference type="SUPFAM" id="SSF53041">
    <property type="entry name" value="Resolvase-like"/>
    <property type="match status" value="1"/>
</dbReference>
<evidence type="ECO:0000259" key="3">
    <source>
        <dbReference type="PROSITE" id="PS51737"/>
    </source>
</evidence>
<dbReference type="PANTHER" id="PTHR30461">
    <property type="entry name" value="DNA-INVERTASE FROM LAMBDOID PROPHAGE"/>
    <property type="match status" value="1"/>
</dbReference>
<sequence>MPYCLYVRKSRADAEAEARGEGETLTRHINALLDLAKRRHLDITQIYREIVSGETIAARPVMQQLLSEVEQGLWDGVLVMEVERLARGDTVDQGIVAQTFKFSDTKIITPIKDYDPNNEFDEEYFEFGLFMSRREYKTINRRLQRGRIASVKEGKYVGSQSPYGYQREKLVGDKGYTLAPLPAEADIVRLIFQLYTKGEEQEDGSYKRLGVSRIVRRLNDMRIPPRKSNHWSPATIRDILINPVYIGKIRWNWRKDSKKMVDGRVVIARPRSSIDDCVLADGKHPPLIDDATFALAQEYMAQNPPHPIGERNKVKNPLSGLVVCAKCGKKMVRRPYNDRNQADTLLCADTACDNISSALFYVEERVLQALSDWLAEYRLQWETADDTADNASAVNLKEKALRRLATEYETLNKQLDNAHDLLEQGVYTTEQFLDRSRKLSERIKKNEADRSTLGADIAADKKREQGRKQIIPKVEKLLDVYDSLPSAKAKNDMLKEVLEKVVYLKTKNGRWNNAPDDFEITLYPKIPKSD</sequence>